<dbReference type="RefSeq" id="WP_113891147.1">
    <property type="nucleotide sequence ID" value="NZ_QNRK01000025.1"/>
</dbReference>
<gene>
    <name evidence="1" type="ORF">DFR50_12547</name>
</gene>
<accession>A0A366F4D1</accession>
<dbReference type="EMBL" id="QNRK01000025">
    <property type="protein sequence ID" value="RBP08565.1"/>
    <property type="molecule type" value="Genomic_DNA"/>
</dbReference>
<comment type="caution">
    <text evidence="1">The sequence shown here is derived from an EMBL/GenBank/DDBJ whole genome shotgun (WGS) entry which is preliminary data.</text>
</comment>
<dbReference type="AlphaFoldDB" id="A0A366F4D1"/>
<reference evidence="1 2" key="1">
    <citation type="submission" date="2018-06" db="EMBL/GenBank/DDBJ databases">
        <title>Genomic Encyclopedia of Type Strains, Phase IV (KMG-IV): sequencing the most valuable type-strain genomes for metagenomic binning, comparative biology and taxonomic classification.</title>
        <authorList>
            <person name="Goeker M."/>
        </authorList>
    </citation>
    <scope>NUCLEOTIDE SEQUENCE [LARGE SCALE GENOMIC DNA]</scope>
    <source>
        <strain evidence="1 2">DSM 24875</strain>
    </source>
</reference>
<keyword evidence="2" id="KW-1185">Reference proteome</keyword>
<evidence type="ECO:0000313" key="2">
    <source>
        <dbReference type="Proteomes" id="UP000253529"/>
    </source>
</evidence>
<organism evidence="1 2">
    <name type="scientific">Roseiarcus fermentans</name>
    <dbReference type="NCBI Taxonomy" id="1473586"/>
    <lineage>
        <taxon>Bacteria</taxon>
        <taxon>Pseudomonadati</taxon>
        <taxon>Pseudomonadota</taxon>
        <taxon>Alphaproteobacteria</taxon>
        <taxon>Hyphomicrobiales</taxon>
        <taxon>Roseiarcaceae</taxon>
        <taxon>Roseiarcus</taxon>
    </lineage>
</organism>
<dbReference type="InterPro" id="IPR021660">
    <property type="entry name" value="DUF3253"/>
</dbReference>
<protein>
    <submittedName>
        <fullName evidence="1">Uncharacterized protein DUF3253</fullName>
    </submittedName>
</protein>
<name>A0A366F4D1_9HYPH</name>
<dbReference type="SUPFAM" id="SSF46785">
    <property type="entry name" value="Winged helix' DNA-binding domain"/>
    <property type="match status" value="1"/>
</dbReference>
<evidence type="ECO:0000313" key="1">
    <source>
        <dbReference type="EMBL" id="RBP08565.1"/>
    </source>
</evidence>
<dbReference type="Proteomes" id="UP000253529">
    <property type="component" value="Unassembled WGS sequence"/>
</dbReference>
<dbReference type="Pfam" id="PF11625">
    <property type="entry name" value="DUF3253"/>
    <property type="match status" value="1"/>
</dbReference>
<proteinExistence type="predicted"/>
<dbReference type="OrthoDB" id="7631458at2"/>
<dbReference type="Gene3D" id="1.10.10.10">
    <property type="entry name" value="Winged helix-like DNA-binding domain superfamily/Winged helix DNA-binding domain"/>
    <property type="match status" value="1"/>
</dbReference>
<dbReference type="InterPro" id="IPR036390">
    <property type="entry name" value="WH_DNA-bd_sf"/>
</dbReference>
<dbReference type="InterPro" id="IPR036388">
    <property type="entry name" value="WH-like_DNA-bd_sf"/>
</dbReference>
<sequence length="94" mass="10141">MTPSPDSRPSLDAVIFGLCSEAPAGRTICPTDAAKAYAESRGEDELGWRSHLTEVRRAAVRLANQGRLVITRKGKAVDPNDFRGVYRLGAPSSE</sequence>